<comment type="caution">
    <text evidence="1">The sequence shown here is derived from an EMBL/GenBank/DDBJ whole genome shotgun (WGS) entry which is preliminary data.</text>
</comment>
<proteinExistence type="predicted"/>
<reference evidence="1 2" key="1">
    <citation type="submission" date="2016-09" db="EMBL/GenBank/DDBJ databases">
        <title>The draft genome of Dichanthelium oligosanthes: A C3 panicoid grass species.</title>
        <authorList>
            <person name="Studer A.J."/>
            <person name="Schnable J.C."/>
            <person name="Brutnell T.P."/>
        </authorList>
    </citation>
    <scope>NUCLEOTIDE SEQUENCE [LARGE SCALE GENOMIC DNA]</scope>
    <source>
        <strain evidence="2">cv. Kellogg 1175</strain>
        <tissue evidence="1">Leaf</tissue>
    </source>
</reference>
<evidence type="ECO:0000313" key="2">
    <source>
        <dbReference type="Proteomes" id="UP000095767"/>
    </source>
</evidence>
<dbReference type="STRING" id="888268.A0A1E5VH61"/>
<dbReference type="EMBL" id="LWDX02039632">
    <property type="protein sequence ID" value="OEL24470.1"/>
    <property type="molecule type" value="Genomic_DNA"/>
</dbReference>
<sequence length="81" mass="9398">LRNTSQGHAHIFADYFAGNPVYNDNHFRRRFVMRFRMTKPLLCRIMSAVTEHDVYFTQRRNAADQLGCSPLQQGSVEVLVP</sequence>
<dbReference type="PANTHER" id="PTHR47150:SF5">
    <property type="entry name" value="OS07G0546750 PROTEIN"/>
    <property type="match status" value="1"/>
</dbReference>
<organism evidence="1 2">
    <name type="scientific">Dichanthelium oligosanthes</name>
    <dbReference type="NCBI Taxonomy" id="888268"/>
    <lineage>
        <taxon>Eukaryota</taxon>
        <taxon>Viridiplantae</taxon>
        <taxon>Streptophyta</taxon>
        <taxon>Embryophyta</taxon>
        <taxon>Tracheophyta</taxon>
        <taxon>Spermatophyta</taxon>
        <taxon>Magnoliopsida</taxon>
        <taxon>Liliopsida</taxon>
        <taxon>Poales</taxon>
        <taxon>Poaceae</taxon>
        <taxon>PACMAD clade</taxon>
        <taxon>Panicoideae</taxon>
        <taxon>Panicodae</taxon>
        <taxon>Paniceae</taxon>
        <taxon>Dichantheliinae</taxon>
        <taxon>Dichanthelium</taxon>
    </lineage>
</organism>
<feature type="non-terminal residue" evidence="1">
    <location>
        <position position="1"/>
    </location>
</feature>
<evidence type="ECO:0000313" key="1">
    <source>
        <dbReference type="EMBL" id="OEL24470.1"/>
    </source>
</evidence>
<accession>A0A1E5VH61</accession>
<gene>
    <name evidence="1" type="ORF">BAE44_0014510</name>
</gene>
<name>A0A1E5VH61_9POAL</name>
<dbReference type="AlphaFoldDB" id="A0A1E5VH61"/>
<dbReference type="PANTHER" id="PTHR47150">
    <property type="entry name" value="OS12G0169200 PROTEIN"/>
    <property type="match status" value="1"/>
</dbReference>
<keyword evidence="2" id="KW-1185">Reference proteome</keyword>
<dbReference type="Proteomes" id="UP000095767">
    <property type="component" value="Unassembled WGS sequence"/>
</dbReference>
<protein>
    <submittedName>
        <fullName evidence="1">Uncharacterized protein</fullName>
    </submittedName>
</protein>